<comment type="caution">
    <text evidence="1">The sequence shown here is derived from an EMBL/GenBank/DDBJ whole genome shotgun (WGS) entry which is preliminary data.</text>
</comment>
<protein>
    <submittedName>
        <fullName evidence="1">Uncharacterized protein</fullName>
    </submittedName>
</protein>
<proteinExistence type="predicted"/>
<dbReference type="EMBL" id="CM042058">
    <property type="protein sequence ID" value="KAI3685094.1"/>
    <property type="molecule type" value="Genomic_DNA"/>
</dbReference>
<name>A0ACB8YH60_ARCLA</name>
<reference evidence="1 2" key="2">
    <citation type="journal article" date="2022" name="Mol. Ecol. Resour.">
        <title>The genomes of chicory, endive, great burdock and yacon provide insights into Asteraceae paleo-polyploidization history and plant inulin production.</title>
        <authorList>
            <person name="Fan W."/>
            <person name="Wang S."/>
            <person name="Wang H."/>
            <person name="Wang A."/>
            <person name="Jiang F."/>
            <person name="Liu H."/>
            <person name="Zhao H."/>
            <person name="Xu D."/>
            <person name="Zhang Y."/>
        </authorList>
    </citation>
    <scope>NUCLEOTIDE SEQUENCE [LARGE SCALE GENOMIC DNA]</scope>
    <source>
        <strain evidence="2">cv. Niubang</strain>
    </source>
</reference>
<gene>
    <name evidence="1" type="ORF">L6452_34327</name>
</gene>
<accession>A0ACB8YH60</accession>
<organism evidence="1 2">
    <name type="scientific">Arctium lappa</name>
    <name type="common">Greater burdock</name>
    <name type="synonym">Lappa major</name>
    <dbReference type="NCBI Taxonomy" id="4217"/>
    <lineage>
        <taxon>Eukaryota</taxon>
        <taxon>Viridiplantae</taxon>
        <taxon>Streptophyta</taxon>
        <taxon>Embryophyta</taxon>
        <taxon>Tracheophyta</taxon>
        <taxon>Spermatophyta</taxon>
        <taxon>Magnoliopsida</taxon>
        <taxon>eudicotyledons</taxon>
        <taxon>Gunneridae</taxon>
        <taxon>Pentapetalae</taxon>
        <taxon>asterids</taxon>
        <taxon>campanulids</taxon>
        <taxon>Asterales</taxon>
        <taxon>Asteraceae</taxon>
        <taxon>Carduoideae</taxon>
        <taxon>Cardueae</taxon>
        <taxon>Arctiinae</taxon>
        <taxon>Arctium</taxon>
    </lineage>
</organism>
<evidence type="ECO:0000313" key="1">
    <source>
        <dbReference type="EMBL" id="KAI3685094.1"/>
    </source>
</evidence>
<sequence length="149" mass="15140">MRVGGYGGFSMKIISMATGGEGEVDQGKSCLCGFMCGGARNASPTMGDLASGVLCFGPGAMDKKIGGSCLVEVGTNRETKSLEARVVRGGGYGGFSMKIISMATGGEGEVDQGKSCPCGFRCGGARNASPMMGDLASEDLCFFDPGEMN</sequence>
<reference evidence="2" key="1">
    <citation type="journal article" date="2022" name="Mol. Ecol. Resour.">
        <title>The genomes of chicory, endive, great burdock and yacon provide insights into Asteraceae palaeo-polyploidization history and plant inulin production.</title>
        <authorList>
            <person name="Fan W."/>
            <person name="Wang S."/>
            <person name="Wang H."/>
            <person name="Wang A."/>
            <person name="Jiang F."/>
            <person name="Liu H."/>
            <person name="Zhao H."/>
            <person name="Xu D."/>
            <person name="Zhang Y."/>
        </authorList>
    </citation>
    <scope>NUCLEOTIDE SEQUENCE [LARGE SCALE GENOMIC DNA]</scope>
    <source>
        <strain evidence="2">cv. Niubang</strain>
    </source>
</reference>
<keyword evidence="2" id="KW-1185">Reference proteome</keyword>
<evidence type="ECO:0000313" key="2">
    <source>
        <dbReference type="Proteomes" id="UP001055879"/>
    </source>
</evidence>
<dbReference type="Proteomes" id="UP001055879">
    <property type="component" value="Linkage Group LG12"/>
</dbReference>